<dbReference type="SUPFAM" id="SSF56300">
    <property type="entry name" value="Metallo-dependent phosphatases"/>
    <property type="match status" value="1"/>
</dbReference>
<dbReference type="Pfam" id="PF00149">
    <property type="entry name" value="Metallophos"/>
    <property type="match status" value="1"/>
</dbReference>
<reference evidence="4 5" key="1">
    <citation type="submission" date="2014-08" db="EMBL/GenBank/DDBJ databases">
        <title>Genomic and Phenotypic Diversity of Colwellia psychrerythraea strains from Disparate Marine Basins.</title>
        <authorList>
            <person name="Techtmann S.M."/>
            <person name="Stelling S.C."/>
            <person name="Utturkar S.M."/>
            <person name="Alshibli N."/>
            <person name="Harris A."/>
            <person name="Brown S.D."/>
            <person name="Hazen T.C."/>
        </authorList>
    </citation>
    <scope>NUCLEOTIDE SEQUENCE [LARGE SCALE GENOMIC DNA]</scope>
    <source>
        <strain evidence="4 5">ND2E</strain>
    </source>
</reference>
<dbReference type="Proteomes" id="UP000029843">
    <property type="component" value="Unassembled WGS sequence"/>
</dbReference>
<comment type="caution">
    <text evidence="4">The sequence shown here is derived from an EMBL/GenBank/DDBJ whole genome shotgun (WGS) entry which is preliminary data.</text>
</comment>
<dbReference type="PANTHER" id="PTHR46546">
    <property type="entry name" value="SHEWANELLA-LIKE PROTEIN PHOSPHATASE 1"/>
    <property type="match status" value="1"/>
</dbReference>
<sequence>MLFRYIIFMITVFGLSACASKSAPSNATIVKQPAQEELTTVTDGPYIFVENHQAERDLSAFWLCQGEVINKQIKVAHFPITTSACDLPAKVHSFTSLETNVLEYSGDFKVAALSDFHGQYDLMIELLTNNRIIDEQKNWLFGNGHFVITGDIFDRGDKVTEILWFLYDLERQAEQSGGKVHLTLANHEVMILNGDLRYLHPKYIETAQKLNKPFEALFSKTSILGNWLRSKPVLVKVNNMLFTHGGFHPSLASNNHSLEEINSVFKNSLVKAELAQPRQGFSEYLHGSNGPIWYRGYFTQDRNKTPQGKGSKSKATGPKDKGATSAEIDFLLKHFDVDHLIVGHTSQKQIETRYQGRVIAIDSSIKSGKYGEVLFVEKGQMWRGSLTGDKLPLTN</sequence>
<keyword evidence="2" id="KW-0732">Signal</keyword>
<dbReference type="RefSeq" id="WP_033095139.1">
    <property type="nucleotide sequence ID" value="NZ_JQED01000047.1"/>
</dbReference>
<evidence type="ECO:0000259" key="3">
    <source>
        <dbReference type="Pfam" id="PF00149"/>
    </source>
</evidence>
<organism evidence="4 5">
    <name type="scientific">Colwellia psychrerythraea</name>
    <name type="common">Vibrio psychroerythus</name>
    <dbReference type="NCBI Taxonomy" id="28229"/>
    <lineage>
        <taxon>Bacteria</taxon>
        <taxon>Pseudomonadati</taxon>
        <taxon>Pseudomonadota</taxon>
        <taxon>Gammaproteobacteria</taxon>
        <taxon>Alteromonadales</taxon>
        <taxon>Colwelliaceae</taxon>
        <taxon>Colwellia</taxon>
    </lineage>
</organism>
<dbReference type="PATRIC" id="fig|28229.4.peg.3500"/>
<accession>A0A099KE61</accession>
<dbReference type="InterPro" id="IPR029052">
    <property type="entry name" value="Metallo-depent_PP-like"/>
</dbReference>
<dbReference type="Gene3D" id="3.60.21.10">
    <property type="match status" value="1"/>
</dbReference>
<feature type="chain" id="PRO_5001948849" evidence="2">
    <location>
        <begin position="20"/>
        <end position="395"/>
    </location>
</feature>
<feature type="domain" description="Calcineurin-like phosphoesterase" evidence="3">
    <location>
        <begin position="108"/>
        <end position="345"/>
    </location>
</feature>
<dbReference type="PROSITE" id="PS51257">
    <property type="entry name" value="PROKAR_LIPOPROTEIN"/>
    <property type="match status" value="1"/>
</dbReference>
<feature type="signal peptide" evidence="2">
    <location>
        <begin position="1"/>
        <end position="19"/>
    </location>
</feature>
<dbReference type="PANTHER" id="PTHR46546:SF4">
    <property type="entry name" value="SHEWANELLA-LIKE PROTEIN PHOSPHATASE 1"/>
    <property type="match status" value="1"/>
</dbReference>
<feature type="region of interest" description="Disordered" evidence="1">
    <location>
        <begin position="303"/>
        <end position="322"/>
    </location>
</feature>
<gene>
    <name evidence="4" type="ORF">ND2E_4158</name>
</gene>
<dbReference type="AlphaFoldDB" id="A0A099KE61"/>
<dbReference type="InterPro" id="IPR004843">
    <property type="entry name" value="Calcineurin-like_PHP"/>
</dbReference>
<evidence type="ECO:0000313" key="4">
    <source>
        <dbReference type="EMBL" id="KGJ88322.1"/>
    </source>
</evidence>
<dbReference type="GO" id="GO:0016787">
    <property type="term" value="F:hydrolase activity"/>
    <property type="evidence" value="ECO:0007669"/>
    <property type="project" value="InterPro"/>
</dbReference>
<protein>
    <submittedName>
        <fullName evidence="4">Metallophosphoesterase</fullName>
    </submittedName>
</protein>
<evidence type="ECO:0000256" key="2">
    <source>
        <dbReference type="SAM" id="SignalP"/>
    </source>
</evidence>
<name>A0A099KE61_COLPS</name>
<evidence type="ECO:0000256" key="1">
    <source>
        <dbReference type="SAM" id="MobiDB-lite"/>
    </source>
</evidence>
<proteinExistence type="predicted"/>
<dbReference type="EMBL" id="JQED01000047">
    <property type="protein sequence ID" value="KGJ88322.1"/>
    <property type="molecule type" value="Genomic_DNA"/>
</dbReference>
<feature type="compositionally biased region" description="Polar residues" evidence="1">
    <location>
        <begin position="305"/>
        <end position="314"/>
    </location>
</feature>
<evidence type="ECO:0000313" key="5">
    <source>
        <dbReference type="Proteomes" id="UP000029843"/>
    </source>
</evidence>